<keyword evidence="2" id="KW-1003">Cell membrane</keyword>
<dbReference type="AlphaFoldDB" id="A0A1J0KKS5"/>
<dbReference type="EMBL" id="KX298811">
    <property type="protein sequence ID" value="APC94328.1"/>
    <property type="molecule type" value="mRNA"/>
</dbReference>
<protein>
    <recommendedName>
        <fullName evidence="10">Odorant receptor</fullName>
    </recommendedName>
</protein>
<evidence type="ECO:0000256" key="3">
    <source>
        <dbReference type="ARBA" id="ARBA00022606"/>
    </source>
</evidence>
<evidence type="ECO:0000256" key="4">
    <source>
        <dbReference type="ARBA" id="ARBA00022692"/>
    </source>
</evidence>
<dbReference type="GO" id="GO:0007165">
    <property type="term" value="P:signal transduction"/>
    <property type="evidence" value="ECO:0007669"/>
    <property type="project" value="UniProtKB-KW"/>
</dbReference>
<reference evidence="11" key="1">
    <citation type="journal article" date="2016" name="Insect Biochem. Mol. Biol.">
        <title>Comparative transcriptome analysis of chemosensory genes in two sister leaf beetles provides insights into chemosensory speciation.</title>
        <authorList>
            <person name="Zhang B."/>
            <person name="Zhang W."/>
            <person name="Nie R.E."/>
            <person name="Li W.Z."/>
            <person name="Segraves K.A."/>
            <person name="Yang X.K."/>
            <person name="Xue H.J."/>
        </authorList>
    </citation>
    <scope>NUCLEOTIDE SEQUENCE</scope>
</reference>
<dbReference type="GO" id="GO:0004984">
    <property type="term" value="F:olfactory receptor activity"/>
    <property type="evidence" value="ECO:0007669"/>
    <property type="project" value="InterPro"/>
</dbReference>
<proteinExistence type="evidence at transcript level"/>
<evidence type="ECO:0000256" key="9">
    <source>
        <dbReference type="ARBA" id="ARBA00023224"/>
    </source>
</evidence>
<dbReference type="GO" id="GO:0005886">
    <property type="term" value="C:plasma membrane"/>
    <property type="evidence" value="ECO:0007669"/>
    <property type="project" value="UniProtKB-SubCell"/>
</dbReference>
<dbReference type="Pfam" id="PF02949">
    <property type="entry name" value="7tm_6"/>
    <property type="match status" value="1"/>
</dbReference>
<keyword evidence="4 10" id="KW-0812">Transmembrane</keyword>
<dbReference type="GO" id="GO:0005549">
    <property type="term" value="F:odorant binding"/>
    <property type="evidence" value="ECO:0007669"/>
    <property type="project" value="InterPro"/>
</dbReference>
<keyword evidence="9 10" id="KW-0807">Transducer</keyword>
<dbReference type="PANTHER" id="PTHR21137">
    <property type="entry name" value="ODORANT RECEPTOR"/>
    <property type="match status" value="1"/>
</dbReference>
<evidence type="ECO:0000313" key="11">
    <source>
        <dbReference type="EMBL" id="APC94328.1"/>
    </source>
</evidence>
<evidence type="ECO:0000256" key="1">
    <source>
        <dbReference type="ARBA" id="ARBA00004651"/>
    </source>
</evidence>
<comment type="caution">
    <text evidence="10">Lacks conserved residue(s) required for the propagation of feature annotation.</text>
</comment>
<keyword evidence="7 10" id="KW-0472">Membrane</keyword>
<keyword evidence="5 10" id="KW-0552">Olfaction</keyword>
<organism evidence="11">
    <name type="scientific">Pyrrhalta aenescens</name>
    <dbReference type="NCBI Taxonomy" id="281545"/>
    <lineage>
        <taxon>Eukaryota</taxon>
        <taxon>Metazoa</taxon>
        <taxon>Ecdysozoa</taxon>
        <taxon>Arthropoda</taxon>
        <taxon>Hexapoda</taxon>
        <taxon>Insecta</taxon>
        <taxon>Pterygota</taxon>
        <taxon>Neoptera</taxon>
        <taxon>Endopterygota</taxon>
        <taxon>Coleoptera</taxon>
        <taxon>Polyphaga</taxon>
        <taxon>Cucujiformia</taxon>
        <taxon>Chrysomeloidea</taxon>
        <taxon>Chrysomelidae</taxon>
        <taxon>Galerucinae</taxon>
        <taxon>Coelomerites</taxon>
        <taxon>Pyrrhalta</taxon>
    </lineage>
</organism>
<feature type="transmembrane region" description="Helical" evidence="10">
    <location>
        <begin position="28"/>
        <end position="53"/>
    </location>
</feature>
<evidence type="ECO:0000256" key="6">
    <source>
        <dbReference type="ARBA" id="ARBA00022989"/>
    </source>
</evidence>
<feature type="transmembrane region" description="Helical" evidence="10">
    <location>
        <begin position="162"/>
        <end position="189"/>
    </location>
</feature>
<accession>A0A1J0KKS5</accession>
<keyword evidence="6 10" id="KW-1133">Transmembrane helix</keyword>
<feature type="transmembrane region" description="Helical" evidence="10">
    <location>
        <begin position="124"/>
        <end position="142"/>
    </location>
</feature>
<evidence type="ECO:0000256" key="10">
    <source>
        <dbReference type="RuleBase" id="RU351113"/>
    </source>
</evidence>
<feature type="transmembrane region" description="Helical" evidence="10">
    <location>
        <begin position="246"/>
        <end position="268"/>
    </location>
</feature>
<feature type="transmembrane region" description="Helical" evidence="10">
    <location>
        <begin position="280"/>
        <end position="298"/>
    </location>
</feature>
<comment type="subcellular location">
    <subcellularLocation>
        <location evidence="1 10">Cell membrane</location>
        <topology evidence="1 10">Multi-pass membrane protein</topology>
    </subcellularLocation>
</comment>
<evidence type="ECO:0000256" key="2">
    <source>
        <dbReference type="ARBA" id="ARBA00022475"/>
    </source>
</evidence>
<evidence type="ECO:0000256" key="7">
    <source>
        <dbReference type="ARBA" id="ARBA00023136"/>
    </source>
</evidence>
<sequence length="375" mass="43282">MADYYKDVKWCIKLCNFLGVNPFKENNIIQTLLITYFLVSLMGSIVTAVIFIFSNGDLSNIRYLIDVTNNMLKVPNGSFKLLTLLTKKSIIRDLMNETKNRFWESPETEGIKRSERFATFIKNFYFYCMLLCVLSSLIKPIIAGEILSTYNHYKPHSVPRYVFAIIGNTSSLISVMSMVGLDTLSFVLLMRVEVQFRTLNYHLERLFNFDKQNYVYSPANFSRKLKECVDHQNYLNQFVNRMITTFAAVTLVTFGLTTVSMSLRMYILSGDNRLNYKIEALFHLIAGINVIGVGYCIPSEAVMNQADKISESIYFSEWYNYPQEAKNVLQILQKETKPLRITAGGLFVVNLERFMIIEKTIISYCMFLRTMEVAG</sequence>
<evidence type="ECO:0000256" key="8">
    <source>
        <dbReference type="ARBA" id="ARBA00023170"/>
    </source>
</evidence>
<keyword evidence="8 10" id="KW-0675">Receptor</keyword>
<dbReference type="InterPro" id="IPR004117">
    <property type="entry name" value="7tm6_olfct_rcpt"/>
</dbReference>
<name>A0A1J0KKS5_9CUCU</name>
<keyword evidence="3 10" id="KW-0716">Sensory transduction</keyword>
<comment type="similarity">
    <text evidence="10">Belongs to the insect chemoreceptor superfamily. Heteromeric odorant receptor channel (TC 1.A.69) family.</text>
</comment>
<evidence type="ECO:0000256" key="5">
    <source>
        <dbReference type="ARBA" id="ARBA00022725"/>
    </source>
</evidence>
<dbReference type="PANTHER" id="PTHR21137:SF35">
    <property type="entry name" value="ODORANT RECEPTOR 19A-RELATED"/>
    <property type="match status" value="1"/>
</dbReference>